<dbReference type="InterPro" id="IPR047057">
    <property type="entry name" value="MerR_fam"/>
</dbReference>
<keyword evidence="4" id="KW-0804">Transcription</keyword>
<keyword evidence="1" id="KW-0678">Repressor</keyword>
<evidence type="ECO:0000256" key="3">
    <source>
        <dbReference type="ARBA" id="ARBA00023125"/>
    </source>
</evidence>
<dbReference type="GO" id="GO:0003677">
    <property type="term" value="F:DNA binding"/>
    <property type="evidence" value="ECO:0007669"/>
    <property type="project" value="UniProtKB-KW"/>
</dbReference>
<dbReference type="CDD" id="cd00592">
    <property type="entry name" value="HTH_MerR-like"/>
    <property type="match status" value="1"/>
</dbReference>
<dbReference type="Pfam" id="PF13411">
    <property type="entry name" value="MerR_1"/>
    <property type="match status" value="1"/>
</dbReference>
<protein>
    <submittedName>
        <fullName evidence="6">MerR family transcriptional regulator</fullName>
    </submittedName>
</protein>
<evidence type="ECO:0000313" key="7">
    <source>
        <dbReference type="Proteomes" id="UP000435187"/>
    </source>
</evidence>
<dbReference type="GO" id="GO:0003700">
    <property type="term" value="F:DNA-binding transcription factor activity"/>
    <property type="evidence" value="ECO:0007669"/>
    <property type="project" value="InterPro"/>
</dbReference>
<comment type="caution">
    <text evidence="6">The sequence shown here is derived from an EMBL/GenBank/DDBJ whole genome shotgun (WGS) entry which is preliminary data.</text>
</comment>
<dbReference type="PROSITE" id="PS50937">
    <property type="entry name" value="HTH_MERR_2"/>
    <property type="match status" value="1"/>
</dbReference>
<evidence type="ECO:0000313" key="6">
    <source>
        <dbReference type="EMBL" id="MRI65943.1"/>
    </source>
</evidence>
<dbReference type="Proteomes" id="UP000435187">
    <property type="component" value="Unassembled WGS sequence"/>
</dbReference>
<dbReference type="RefSeq" id="WP_153834714.1">
    <property type="nucleotide sequence ID" value="NZ_JBHUMW010000022.1"/>
</dbReference>
<dbReference type="SMART" id="SM00422">
    <property type="entry name" value="HTH_MERR"/>
    <property type="match status" value="1"/>
</dbReference>
<dbReference type="AlphaFoldDB" id="A0A6N7QV28"/>
<accession>A0A6N7QV28</accession>
<proteinExistence type="predicted"/>
<dbReference type="PANTHER" id="PTHR30204">
    <property type="entry name" value="REDOX-CYCLING DRUG-SENSING TRANSCRIPTIONAL ACTIVATOR SOXR"/>
    <property type="match status" value="1"/>
</dbReference>
<reference evidence="6 7" key="1">
    <citation type="submission" date="2019-10" db="EMBL/GenBank/DDBJ databases">
        <title>Gracilibacillus salitolerans sp. nov., a moderate halophile isolated from a saline soil in northwest China.</title>
        <authorList>
            <person name="Gan L."/>
        </authorList>
    </citation>
    <scope>NUCLEOTIDE SEQUENCE [LARGE SCALE GENOMIC DNA]</scope>
    <source>
        <strain evidence="6 7">TP2-8</strain>
    </source>
</reference>
<evidence type="ECO:0000259" key="5">
    <source>
        <dbReference type="PROSITE" id="PS50937"/>
    </source>
</evidence>
<sequence>MYTIGQVGNFLGVSRETLKYYEEKELVKPKYDNENGYRKYNAYDIHDVITTNFYRELDIEIKKIQEIRQCKSVDDLEFLLVEQEAKILEELAYKKRLLKKINSVKEDYCKIKEHLGEFTVKEMEPIEVKGELTEYAAYDEYEIIRNSTDSLKKAVTLTSARRVIHFDEEGIKKERFIVVREIEDTDNSLKGEVLSHSKCIYTVIEDGRFVNGEKNIDHEVGQSLLKVAQEKGYKLIGTAYINILLTTYENGLERVFLEMYAPIKQ</sequence>
<keyword evidence="7" id="KW-1185">Reference proteome</keyword>
<evidence type="ECO:0000256" key="4">
    <source>
        <dbReference type="ARBA" id="ARBA00023163"/>
    </source>
</evidence>
<evidence type="ECO:0000256" key="2">
    <source>
        <dbReference type="ARBA" id="ARBA00023015"/>
    </source>
</evidence>
<evidence type="ECO:0000256" key="1">
    <source>
        <dbReference type="ARBA" id="ARBA00022491"/>
    </source>
</evidence>
<dbReference type="InterPro" id="IPR000551">
    <property type="entry name" value="MerR-type_HTH_dom"/>
</dbReference>
<dbReference type="EMBL" id="WJEE01000010">
    <property type="protein sequence ID" value="MRI65943.1"/>
    <property type="molecule type" value="Genomic_DNA"/>
</dbReference>
<keyword evidence="3" id="KW-0238">DNA-binding</keyword>
<organism evidence="6 7">
    <name type="scientific">Gracilibacillus thailandensis</name>
    <dbReference type="NCBI Taxonomy" id="563735"/>
    <lineage>
        <taxon>Bacteria</taxon>
        <taxon>Bacillati</taxon>
        <taxon>Bacillota</taxon>
        <taxon>Bacilli</taxon>
        <taxon>Bacillales</taxon>
        <taxon>Bacillaceae</taxon>
        <taxon>Gracilibacillus</taxon>
    </lineage>
</organism>
<dbReference type="SUPFAM" id="SSF46955">
    <property type="entry name" value="Putative DNA-binding domain"/>
    <property type="match status" value="1"/>
</dbReference>
<dbReference type="InterPro" id="IPR009061">
    <property type="entry name" value="DNA-bd_dom_put_sf"/>
</dbReference>
<gene>
    <name evidence="6" type="ORF">GH885_06230</name>
</gene>
<dbReference type="PANTHER" id="PTHR30204:SF69">
    <property type="entry name" value="MERR-FAMILY TRANSCRIPTIONAL REGULATOR"/>
    <property type="match status" value="1"/>
</dbReference>
<keyword evidence="2" id="KW-0805">Transcription regulation</keyword>
<name>A0A6N7QV28_9BACI</name>
<dbReference type="Gene3D" id="1.10.1660.10">
    <property type="match status" value="1"/>
</dbReference>
<feature type="domain" description="HTH merR-type" evidence="5">
    <location>
        <begin position="1"/>
        <end position="70"/>
    </location>
</feature>